<dbReference type="Gene3D" id="3.40.720.10">
    <property type="entry name" value="Alkaline Phosphatase, subunit A"/>
    <property type="match status" value="1"/>
</dbReference>
<accession>A0A382ZRE5</accession>
<name>A0A382ZRE5_9ZZZZ</name>
<proteinExistence type="predicted"/>
<dbReference type="SUPFAM" id="SSF53649">
    <property type="entry name" value="Alkaline phosphatase-like"/>
    <property type="match status" value="1"/>
</dbReference>
<gene>
    <name evidence="1" type="ORF">METZ01_LOCUS450918</name>
</gene>
<dbReference type="AlphaFoldDB" id="A0A382ZRE5"/>
<organism evidence="1">
    <name type="scientific">marine metagenome</name>
    <dbReference type="NCBI Taxonomy" id="408172"/>
    <lineage>
        <taxon>unclassified sequences</taxon>
        <taxon>metagenomes</taxon>
        <taxon>ecological metagenomes</taxon>
    </lineage>
</organism>
<evidence type="ECO:0000313" key="1">
    <source>
        <dbReference type="EMBL" id="SVD98064.1"/>
    </source>
</evidence>
<dbReference type="EMBL" id="UINC01186041">
    <property type="protein sequence ID" value="SVD98064.1"/>
    <property type="molecule type" value="Genomic_DNA"/>
</dbReference>
<reference evidence="1" key="1">
    <citation type="submission" date="2018-05" db="EMBL/GenBank/DDBJ databases">
        <authorList>
            <person name="Lanie J.A."/>
            <person name="Ng W.-L."/>
            <person name="Kazmierczak K.M."/>
            <person name="Andrzejewski T.M."/>
            <person name="Davidsen T.M."/>
            <person name="Wayne K.J."/>
            <person name="Tettelin H."/>
            <person name="Glass J.I."/>
            <person name="Rusch D."/>
            <person name="Podicherti R."/>
            <person name="Tsui H.-C.T."/>
            <person name="Winkler M.E."/>
        </authorList>
    </citation>
    <scope>NUCLEOTIDE SEQUENCE</scope>
</reference>
<dbReference type="InterPro" id="IPR002591">
    <property type="entry name" value="Phosphodiest/P_Trfase"/>
</dbReference>
<feature type="non-terminal residue" evidence="1">
    <location>
        <position position="102"/>
    </location>
</feature>
<protein>
    <recommendedName>
        <fullName evidence="2">Alkaline phosphatase family protein</fullName>
    </recommendedName>
</protein>
<dbReference type="InterPro" id="IPR017850">
    <property type="entry name" value="Alkaline_phosphatase_core_sf"/>
</dbReference>
<dbReference type="Pfam" id="PF01663">
    <property type="entry name" value="Phosphodiest"/>
    <property type="match status" value="1"/>
</dbReference>
<evidence type="ECO:0008006" key="2">
    <source>
        <dbReference type="Google" id="ProtNLM"/>
    </source>
</evidence>
<sequence length="102" mass="11561">MFDSSFVIPQYDGRCFSNLPRTIQSLFSDTITPALAPDLLGSVSPPYDTVILFYIDAFGWRFWQEHRDRSPFLQRMQSDGVVSKITSQFPSTTAAHVTTIHS</sequence>